<dbReference type="PANTHER" id="PTHR45814">
    <property type="entry name" value="HISTONE-LYSINE N-METHYLTRANSFERASE SETD1"/>
    <property type="match status" value="1"/>
</dbReference>
<dbReference type="Gene3D" id="2.170.270.10">
    <property type="entry name" value="SET domain"/>
    <property type="match status" value="1"/>
</dbReference>
<dbReference type="SMART" id="SM00317">
    <property type="entry name" value="SET"/>
    <property type="match status" value="1"/>
</dbReference>
<dbReference type="InterPro" id="IPR044570">
    <property type="entry name" value="Set1-like"/>
</dbReference>
<keyword evidence="4" id="KW-0808">Transferase</keyword>
<dbReference type="SUPFAM" id="SSF82199">
    <property type="entry name" value="SET domain"/>
    <property type="match status" value="1"/>
</dbReference>
<keyword evidence="7" id="KW-0539">Nucleus</keyword>
<feature type="domain" description="SET" evidence="12">
    <location>
        <begin position="301"/>
        <end position="419"/>
    </location>
</feature>
<comment type="catalytic activity">
    <reaction evidence="10">
        <text>N(6),N(6)-dimethyl-L-lysyl(4)-[histone H3] + S-adenosyl-L-methionine = N(6),N(6),N(6)-trimethyl-L-lysyl(4)-[histone H3] + S-adenosyl-L-homocysteine + H(+)</text>
        <dbReference type="Rhea" id="RHEA:60272"/>
        <dbReference type="Rhea" id="RHEA-COMP:15537"/>
        <dbReference type="Rhea" id="RHEA-COMP:15540"/>
        <dbReference type="ChEBI" id="CHEBI:15378"/>
        <dbReference type="ChEBI" id="CHEBI:57856"/>
        <dbReference type="ChEBI" id="CHEBI:59789"/>
        <dbReference type="ChEBI" id="CHEBI:61961"/>
        <dbReference type="ChEBI" id="CHEBI:61976"/>
    </reaction>
</comment>
<dbReference type="InterPro" id="IPR003616">
    <property type="entry name" value="Post-SET_dom"/>
</dbReference>
<evidence type="ECO:0000256" key="2">
    <source>
        <dbReference type="ARBA" id="ARBA00012182"/>
    </source>
</evidence>
<dbReference type="InterPro" id="IPR001214">
    <property type="entry name" value="SET_dom"/>
</dbReference>
<evidence type="ECO:0000256" key="3">
    <source>
        <dbReference type="ARBA" id="ARBA00022603"/>
    </source>
</evidence>
<comment type="catalytic activity">
    <reaction evidence="9">
        <text>N(6)-methyl-L-lysyl(4)-[histone H3] + S-adenosyl-L-methionine = N(6),N(6)-dimethyl-L-lysyl(4)-[histone H3] + S-adenosyl-L-homocysteine + H(+)</text>
        <dbReference type="Rhea" id="RHEA:60268"/>
        <dbReference type="Rhea" id="RHEA-COMP:15540"/>
        <dbReference type="Rhea" id="RHEA-COMP:15543"/>
        <dbReference type="ChEBI" id="CHEBI:15378"/>
        <dbReference type="ChEBI" id="CHEBI:57856"/>
        <dbReference type="ChEBI" id="CHEBI:59789"/>
        <dbReference type="ChEBI" id="CHEBI:61929"/>
        <dbReference type="ChEBI" id="CHEBI:61976"/>
    </reaction>
</comment>
<dbReference type="GO" id="GO:0140999">
    <property type="term" value="F:histone H3K4 trimethyltransferase activity"/>
    <property type="evidence" value="ECO:0007669"/>
    <property type="project" value="UniProtKB-EC"/>
</dbReference>
<dbReference type="WBParaSite" id="PTRK_0001172700.1">
    <property type="protein sequence ID" value="PTRK_0001172700.1"/>
    <property type="gene ID" value="PTRK_0001172700"/>
</dbReference>
<keyword evidence="11" id="KW-0175">Coiled coil</keyword>
<comment type="subcellular location">
    <subcellularLocation>
        <location evidence="1">Nucleus</location>
    </subcellularLocation>
</comment>
<evidence type="ECO:0000259" key="13">
    <source>
        <dbReference type="PROSITE" id="PS50868"/>
    </source>
</evidence>
<keyword evidence="14" id="KW-1185">Reference proteome</keyword>
<dbReference type="Pfam" id="PF00856">
    <property type="entry name" value="SET"/>
    <property type="match status" value="1"/>
</dbReference>
<feature type="domain" description="Post-SET" evidence="13">
    <location>
        <begin position="428"/>
        <end position="444"/>
    </location>
</feature>
<keyword evidence="3" id="KW-0489">Methyltransferase</keyword>
<evidence type="ECO:0000256" key="1">
    <source>
        <dbReference type="ARBA" id="ARBA00004123"/>
    </source>
</evidence>
<evidence type="ECO:0000313" key="14">
    <source>
        <dbReference type="Proteomes" id="UP000038045"/>
    </source>
</evidence>
<comment type="catalytic activity">
    <reaction evidence="8">
        <text>L-lysyl(4)-[histone H3] + 3 S-adenosyl-L-methionine = N(6),N(6),N(6)-trimethyl-L-lysyl(4)-[histone H3] + 3 S-adenosyl-L-homocysteine + 3 H(+)</text>
        <dbReference type="Rhea" id="RHEA:60260"/>
        <dbReference type="Rhea" id="RHEA-COMP:15537"/>
        <dbReference type="Rhea" id="RHEA-COMP:15547"/>
        <dbReference type="ChEBI" id="CHEBI:15378"/>
        <dbReference type="ChEBI" id="CHEBI:29969"/>
        <dbReference type="ChEBI" id="CHEBI:57856"/>
        <dbReference type="ChEBI" id="CHEBI:59789"/>
        <dbReference type="ChEBI" id="CHEBI:61961"/>
        <dbReference type="EC" id="2.1.1.354"/>
    </reaction>
</comment>
<name>A0A0N4ZT98_PARTI</name>
<dbReference type="InterPro" id="IPR046341">
    <property type="entry name" value="SET_dom_sf"/>
</dbReference>
<organism evidence="14 15">
    <name type="scientific">Parastrongyloides trichosuri</name>
    <name type="common">Possum-specific nematode worm</name>
    <dbReference type="NCBI Taxonomy" id="131310"/>
    <lineage>
        <taxon>Eukaryota</taxon>
        <taxon>Metazoa</taxon>
        <taxon>Ecdysozoa</taxon>
        <taxon>Nematoda</taxon>
        <taxon>Chromadorea</taxon>
        <taxon>Rhabditida</taxon>
        <taxon>Tylenchina</taxon>
        <taxon>Panagrolaimomorpha</taxon>
        <taxon>Strongyloidoidea</taxon>
        <taxon>Strongyloididae</taxon>
        <taxon>Parastrongyloides</taxon>
    </lineage>
</organism>
<evidence type="ECO:0000256" key="7">
    <source>
        <dbReference type="ARBA" id="ARBA00023242"/>
    </source>
</evidence>
<evidence type="ECO:0000256" key="6">
    <source>
        <dbReference type="ARBA" id="ARBA00022853"/>
    </source>
</evidence>
<proteinExistence type="predicted"/>
<evidence type="ECO:0000313" key="15">
    <source>
        <dbReference type="WBParaSite" id="PTRK_0001172700.1"/>
    </source>
</evidence>
<evidence type="ECO:0000256" key="8">
    <source>
        <dbReference type="ARBA" id="ARBA00047571"/>
    </source>
</evidence>
<dbReference type="Proteomes" id="UP000038045">
    <property type="component" value="Unplaced"/>
</dbReference>
<feature type="coiled-coil region" evidence="11">
    <location>
        <begin position="31"/>
        <end position="62"/>
    </location>
</feature>
<dbReference type="AlphaFoldDB" id="A0A0N4ZT98"/>
<keyword evidence="5" id="KW-0949">S-adenosyl-L-methionine</keyword>
<sequence length="444" mass="51857">MSSFFLNIPTFASEYDDDHGNNQNTNWNLLNQVYEKIAENEKEKLNKKKRKYRKSVSEVVDNVVEETVKYQSVEEENFEDPIYQEEIECQSFQIDNSPADDIQVDIQQPEDDVIVKNNYFTVKKYNDLDNCDMSDNFLHPYSTNQNIYYNSNNIMRNNVREHKNVKVVIVPKIHNIIKEENGIISYSSPSSSKFNNVLVKQDISTVDVKEDIKDEITTCSRLLPYDHFNKKISSLRSTTSGLHHNINFMSLPELPFSSLKHKRKITNFDILDPEVHGHAISKKVKAEASAYSRYQIMVSEWKHYVRMVKSKVHGFGLVANVDIPENTYIIEYTGEQIRYEVANIREKKYAEQGLGIYFFQIDDDYVVDATFCGSCSRYMNHSCEANCMAHIIYINEKKKIVMVSSRDIKKGEELMYDYKFDREDGTENKIPCFCGAKKCRKWMN</sequence>
<evidence type="ECO:0000256" key="4">
    <source>
        <dbReference type="ARBA" id="ARBA00022679"/>
    </source>
</evidence>
<dbReference type="PROSITE" id="PS50280">
    <property type="entry name" value="SET"/>
    <property type="match status" value="1"/>
</dbReference>
<evidence type="ECO:0000256" key="9">
    <source>
        <dbReference type="ARBA" id="ARBA00047583"/>
    </source>
</evidence>
<evidence type="ECO:0000256" key="5">
    <source>
        <dbReference type="ARBA" id="ARBA00022691"/>
    </source>
</evidence>
<evidence type="ECO:0000256" key="10">
    <source>
        <dbReference type="ARBA" id="ARBA00049129"/>
    </source>
</evidence>
<dbReference type="PROSITE" id="PS50868">
    <property type="entry name" value="POST_SET"/>
    <property type="match status" value="1"/>
</dbReference>
<protein>
    <recommendedName>
        <fullName evidence="2">[histone H3]-lysine(4) N-trimethyltransferase</fullName>
        <ecNumber evidence="2">2.1.1.354</ecNumber>
    </recommendedName>
</protein>
<dbReference type="GO" id="GO:0048188">
    <property type="term" value="C:Set1C/COMPASS complex"/>
    <property type="evidence" value="ECO:0007669"/>
    <property type="project" value="TreeGrafter"/>
</dbReference>
<evidence type="ECO:0000259" key="12">
    <source>
        <dbReference type="PROSITE" id="PS50280"/>
    </source>
</evidence>
<dbReference type="SMART" id="SM00508">
    <property type="entry name" value="PostSET"/>
    <property type="match status" value="1"/>
</dbReference>
<keyword evidence="6" id="KW-0156">Chromatin regulator</keyword>
<dbReference type="GO" id="GO:0032259">
    <property type="term" value="P:methylation"/>
    <property type="evidence" value="ECO:0007669"/>
    <property type="project" value="UniProtKB-KW"/>
</dbReference>
<reference evidence="15" key="1">
    <citation type="submission" date="2017-02" db="UniProtKB">
        <authorList>
            <consortium name="WormBaseParasite"/>
        </authorList>
    </citation>
    <scope>IDENTIFICATION</scope>
</reference>
<dbReference type="EC" id="2.1.1.354" evidence="2"/>
<dbReference type="STRING" id="131310.A0A0N4ZT98"/>
<accession>A0A0N4ZT98</accession>
<dbReference type="PANTHER" id="PTHR45814:SF2">
    <property type="entry name" value="HISTONE-LYSINE N-METHYLTRANSFERASE SETD1"/>
    <property type="match status" value="1"/>
</dbReference>
<evidence type="ECO:0000256" key="11">
    <source>
        <dbReference type="SAM" id="Coils"/>
    </source>
</evidence>